<keyword evidence="10 14" id="KW-0472">Membrane</keyword>
<feature type="transmembrane region" description="Helical" evidence="14">
    <location>
        <begin position="115"/>
        <end position="134"/>
    </location>
</feature>
<feature type="transmembrane region" description="Helical" evidence="14">
    <location>
        <begin position="41"/>
        <end position="59"/>
    </location>
</feature>
<comment type="similarity">
    <text evidence="2 13">Belongs to the sodium:solute symporter (SSF) (TC 2.A.21) family.</text>
</comment>
<keyword evidence="16" id="KW-1185">Reference proteome</keyword>
<keyword evidence="9" id="KW-0406">Ion transport</keyword>
<reference evidence="16" key="1">
    <citation type="submission" date="2017-05" db="EMBL/GenBank/DDBJ databases">
        <authorList>
            <person name="Sharma S."/>
            <person name="Sidhu C."/>
            <person name="Pinnaka A.K."/>
        </authorList>
    </citation>
    <scope>NUCLEOTIDE SEQUENCE [LARGE SCALE GENOMIC DNA]</scope>
    <source>
        <strain evidence="16">AK93</strain>
    </source>
</reference>
<protein>
    <submittedName>
        <fullName evidence="15">Uncharacterized protein</fullName>
    </submittedName>
</protein>
<evidence type="ECO:0000256" key="3">
    <source>
        <dbReference type="ARBA" id="ARBA00022448"/>
    </source>
</evidence>
<dbReference type="PANTHER" id="PTHR48086">
    <property type="entry name" value="SODIUM/PROLINE SYMPORTER-RELATED"/>
    <property type="match status" value="1"/>
</dbReference>
<comment type="caution">
    <text evidence="15">The sequence shown here is derived from an EMBL/GenBank/DDBJ whole genome shotgun (WGS) entry which is preliminary data.</text>
</comment>
<dbReference type="InterPro" id="IPR038377">
    <property type="entry name" value="Na/Glc_symporter_sf"/>
</dbReference>
<dbReference type="Pfam" id="PF00474">
    <property type="entry name" value="SSF"/>
    <property type="match status" value="1"/>
</dbReference>
<dbReference type="EMBL" id="NFZW01000019">
    <property type="protein sequence ID" value="RFA33758.1"/>
    <property type="molecule type" value="Genomic_DNA"/>
</dbReference>
<dbReference type="GO" id="GO:0006814">
    <property type="term" value="P:sodium ion transport"/>
    <property type="evidence" value="ECO:0007669"/>
    <property type="project" value="UniProtKB-KW"/>
</dbReference>
<evidence type="ECO:0000256" key="9">
    <source>
        <dbReference type="ARBA" id="ARBA00023065"/>
    </source>
</evidence>
<evidence type="ECO:0000256" key="1">
    <source>
        <dbReference type="ARBA" id="ARBA00004651"/>
    </source>
</evidence>
<keyword evidence="5 14" id="KW-0812">Transmembrane</keyword>
<gene>
    <name evidence="15" type="ORF">CAL65_16565</name>
</gene>
<evidence type="ECO:0000313" key="15">
    <source>
        <dbReference type="EMBL" id="RFA33758.1"/>
    </source>
</evidence>
<keyword evidence="11" id="KW-0739">Sodium transport</keyword>
<comment type="catalytic activity">
    <reaction evidence="12">
        <text>L-proline(in) + Na(+)(in) = L-proline(out) + Na(+)(out)</text>
        <dbReference type="Rhea" id="RHEA:28967"/>
        <dbReference type="ChEBI" id="CHEBI:29101"/>
        <dbReference type="ChEBI" id="CHEBI:60039"/>
    </reaction>
</comment>
<feature type="transmembrane region" description="Helical" evidence="14">
    <location>
        <begin position="66"/>
        <end position="86"/>
    </location>
</feature>
<evidence type="ECO:0000256" key="4">
    <source>
        <dbReference type="ARBA" id="ARBA00022475"/>
    </source>
</evidence>
<keyword evidence="3" id="KW-0813">Transport</keyword>
<dbReference type="OrthoDB" id="9764438at2"/>
<proteinExistence type="inferred from homology"/>
<dbReference type="InterPro" id="IPR050277">
    <property type="entry name" value="Sodium:Solute_Symporter"/>
</dbReference>
<dbReference type="Proteomes" id="UP000256763">
    <property type="component" value="Unassembled WGS sequence"/>
</dbReference>
<keyword evidence="4" id="KW-1003">Cell membrane</keyword>
<dbReference type="AlphaFoldDB" id="A0A3E0WLS2"/>
<dbReference type="RefSeq" id="WP_116304092.1">
    <property type="nucleotide sequence ID" value="NZ_NFZV01000039.1"/>
</dbReference>
<evidence type="ECO:0000256" key="10">
    <source>
        <dbReference type="ARBA" id="ARBA00023136"/>
    </source>
</evidence>
<accession>A0A3E0WLS2</accession>
<comment type="subcellular location">
    <subcellularLocation>
        <location evidence="1">Cell membrane</location>
        <topology evidence="1">Multi-pass membrane protein</topology>
    </subcellularLocation>
</comment>
<sequence length="175" mass="19330">MLHPALIALAAFLYLGALFAVAAYAERRAVQGRSIVQNPYIYALSLTVFVTAWTFYGSVGRAAMEGLDFVALYIGATLIAILWWLILRKIIRISKRQRLSTIADFLSARYGNSSLLAGLVAFLTFVVLTPYIALQLKAISLSYQVLIADPGGPFPDPLTPPPRLRAIQRFMSLYC</sequence>
<evidence type="ECO:0000256" key="8">
    <source>
        <dbReference type="ARBA" id="ARBA00023053"/>
    </source>
</evidence>
<dbReference type="PANTHER" id="PTHR48086:SF3">
    <property type="entry name" value="SODIUM_PROLINE SYMPORTER"/>
    <property type="match status" value="1"/>
</dbReference>
<evidence type="ECO:0000256" key="5">
    <source>
        <dbReference type="ARBA" id="ARBA00022692"/>
    </source>
</evidence>
<evidence type="ECO:0000256" key="11">
    <source>
        <dbReference type="ARBA" id="ARBA00023201"/>
    </source>
</evidence>
<dbReference type="InterPro" id="IPR001734">
    <property type="entry name" value="Na/solute_symporter"/>
</dbReference>
<evidence type="ECO:0000313" key="16">
    <source>
        <dbReference type="Proteomes" id="UP000256763"/>
    </source>
</evidence>
<evidence type="ECO:0000256" key="12">
    <source>
        <dbReference type="ARBA" id="ARBA00033708"/>
    </source>
</evidence>
<evidence type="ECO:0000256" key="2">
    <source>
        <dbReference type="ARBA" id="ARBA00006434"/>
    </source>
</evidence>
<name>A0A3E0WLS2_9GAMM</name>
<dbReference type="GO" id="GO:0015293">
    <property type="term" value="F:symporter activity"/>
    <property type="evidence" value="ECO:0007669"/>
    <property type="project" value="UniProtKB-KW"/>
</dbReference>
<organism evidence="15 16">
    <name type="scientific">Alkalilimnicola ehrlichii</name>
    <dbReference type="NCBI Taxonomy" id="351052"/>
    <lineage>
        <taxon>Bacteria</taxon>
        <taxon>Pseudomonadati</taxon>
        <taxon>Pseudomonadota</taxon>
        <taxon>Gammaproteobacteria</taxon>
        <taxon>Chromatiales</taxon>
        <taxon>Ectothiorhodospiraceae</taxon>
        <taxon>Alkalilimnicola</taxon>
    </lineage>
</organism>
<keyword evidence="8" id="KW-0915">Sodium</keyword>
<evidence type="ECO:0000256" key="14">
    <source>
        <dbReference type="SAM" id="Phobius"/>
    </source>
</evidence>
<evidence type="ECO:0000256" key="6">
    <source>
        <dbReference type="ARBA" id="ARBA00022847"/>
    </source>
</evidence>
<keyword evidence="6" id="KW-0769">Symport</keyword>
<keyword evidence="7 14" id="KW-1133">Transmembrane helix</keyword>
<dbReference type="Gene3D" id="1.20.1730.10">
    <property type="entry name" value="Sodium/glucose cotransporter"/>
    <property type="match status" value="1"/>
</dbReference>
<evidence type="ECO:0000256" key="7">
    <source>
        <dbReference type="ARBA" id="ARBA00022989"/>
    </source>
</evidence>
<dbReference type="PROSITE" id="PS50283">
    <property type="entry name" value="NA_SOLUT_SYMP_3"/>
    <property type="match status" value="1"/>
</dbReference>
<dbReference type="GO" id="GO:0005886">
    <property type="term" value="C:plasma membrane"/>
    <property type="evidence" value="ECO:0007669"/>
    <property type="project" value="UniProtKB-SubCell"/>
</dbReference>
<evidence type="ECO:0000256" key="13">
    <source>
        <dbReference type="RuleBase" id="RU362091"/>
    </source>
</evidence>